<feature type="region of interest" description="Disordered" evidence="1">
    <location>
        <begin position="1"/>
        <end position="23"/>
    </location>
</feature>
<sequence>MPGEKTNERTRKTGVRQKKNRHVTGGKSMLAWIDCILHFSQAEDPDLSTFDPEVSMVNLNKSSTACG</sequence>
<evidence type="ECO:0000256" key="1">
    <source>
        <dbReference type="SAM" id="MobiDB-lite"/>
    </source>
</evidence>
<gene>
    <name evidence="2" type="ORF">ETE84_17795</name>
</gene>
<organism evidence="2">
    <name type="scientific">Klebsiella quasipneumoniae</name>
    <dbReference type="NCBI Taxonomy" id="1463165"/>
    <lineage>
        <taxon>Bacteria</taxon>
        <taxon>Pseudomonadati</taxon>
        <taxon>Pseudomonadota</taxon>
        <taxon>Gammaproteobacteria</taxon>
        <taxon>Enterobacterales</taxon>
        <taxon>Enterobacteriaceae</taxon>
        <taxon>Klebsiella/Raoultella group</taxon>
        <taxon>Klebsiella</taxon>
        <taxon>Klebsiella pneumoniae complex</taxon>
    </lineage>
</organism>
<comment type="caution">
    <text evidence="2">The sequence shown here is derived from an EMBL/GenBank/DDBJ whole genome shotgun (WGS) entry which is preliminary data.</text>
</comment>
<protein>
    <submittedName>
        <fullName evidence="2">Uncharacterized protein</fullName>
    </submittedName>
</protein>
<evidence type="ECO:0000313" key="2">
    <source>
        <dbReference type="EMBL" id="TCX60228.1"/>
    </source>
</evidence>
<feature type="compositionally biased region" description="Basic and acidic residues" evidence="1">
    <location>
        <begin position="1"/>
        <end position="11"/>
    </location>
</feature>
<proteinExistence type="predicted"/>
<name>A0A483KBS5_9ENTR</name>
<dbReference type="EMBL" id="SDCO01000010">
    <property type="protein sequence ID" value="TCX60228.1"/>
    <property type="molecule type" value="Genomic_DNA"/>
</dbReference>
<feature type="compositionally biased region" description="Basic residues" evidence="1">
    <location>
        <begin position="12"/>
        <end position="23"/>
    </location>
</feature>
<dbReference type="AlphaFoldDB" id="A0A483KBS5"/>
<reference evidence="2" key="1">
    <citation type="submission" date="2019-01" db="EMBL/GenBank/DDBJ databases">
        <authorList>
            <person name="Lista F."/>
            <person name="Anselmo A."/>
        </authorList>
    </citation>
    <scope>NUCLEOTIDE SEQUENCE</scope>
    <source>
        <strain evidence="2">8S</strain>
    </source>
</reference>
<accession>A0A483KBS5</accession>